<dbReference type="InterPro" id="IPR052036">
    <property type="entry name" value="Hydrolase/PRTase-associated"/>
</dbReference>
<dbReference type="Proteomes" id="UP000824112">
    <property type="component" value="Unassembled WGS sequence"/>
</dbReference>
<sequence>MGRREKIFGLLAVCLLGWACVAGSSWQEWTESTLRPLSPPDEEDYRDLRFLDTLLAGKTFIILGEETHGEEVTTAYKVRLIRYLNRQRGYTVLLTEGLNFHTPATAAAAKENASLAYLGSDLFSPFYEEQSERFRVLGIDTNPDASSRSFIDSLHHAVSQAETADFPVDWEEMKKMNTFLHDSRNQVPTSSASLQIRLRQADELITALHKVGDSLLNGSDGNDSSAFERKWWVQKIDNRICELEDFRLSVQNLFLHKGFAMDSLSRRAISLRDRQMAENIRWIKSMYPDEKFIIWVATVHGMTSYGLLEEPHRSRFSYRKSLRSWLDEWFPGQTYTLAFNDYRGAVDDGKQLQGELPAPSAESLEAVLNSHYAFSFVDFSTCRDSLLTGQPFKASLVGGEKEGRWMQAVDGVLFIRQQRPLYKQELKN</sequence>
<dbReference type="PANTHER" id="PTHR31299:SF0">
    <property type="entry name" value="ESTERASE, PUTATIVE (AFU_ORTHOLOGUE AFUA_1G05850)-RELATED"/>
    <property type="match status" value="1"/>
</dbReference>
<dbReference type="Gene3D" id="3.40.1660.10">
    <property type="entry name" value="EreA-like (biosynthetic domain)"/>
    <property type="match status" value="2"/>
</dbReference>
<dbReference type="PANTHER" id="PTHR31299">
    <property type="entry name" value="ESTERASE, PUTATIVE (AFU_ORTHOLOGUE AFUA_1G05850)-RELATED"/>
    <property type="match status" value="1"/>
</dbReference>
<dbReference type="EMBL" id="DVNA01000041">
    <property type="protein sequence ID" value="HIU54544.1"/>
    <property type="molecule type" value="Genomic_DNA"/>
</dbReference>
<evidence type="ECO:0000313" key="2">
    <source>
        <dbReference type="Proteomes" id="UP000824112"/>
    </source>
</evidence>
<protein>
    <submittedName>
        <fullName evidence="1">Erythromycin esterase family protein</fullName>
    </submittedName>
</protein>
<dbReference type="GO" id="GO:0046677">
    <property type="term" value="P:response to antibiotic"/>
    <property type="evidence" value="ECO:0007669"/>
    <property type="project" value="InterPro"/>
</dbReference>
<evidence type="ECO:0000313" key="1">
    <source>
        <dbReference type="EMBL" id="HIU54544.1"/>
    </source>
</evidence>
<dbReference type="Pfam" id="PF05139">
    <property type="entry name" value="Erythro_esteras"/>
    <property type="match status" value="1"/>
</dbReference>
<comment type="caution">
    <text evidence="1">The sequence shown here is derived from an EMBL/GenBank/DDBJ whole genome shotgun (WGS) entry which is preliminary data.</text>
</comment>
<organism evidence="1 2">
    <name type="scientific">Candidatus Gallibacteroides avistercoris</name>
    <dbReference type="NCBI Taxonomy" id="2840833"/>
    <lineage>
        <taxon>Bacteria</taxon>
        <taxon>Pseudomonadati</taxon>
        <taxon>Bacteroidota</taxon>
        <taxon>Bacteroidia</taxon>
        <taxon>Bacteroidales</taxon>
        <taxon>Bacteroidaceae</taxon>
        <taxon>Bacteroidaceae incertae sedis</taxon>
        <taxon>Candidatus Gallibacteroides</taxon>
    </lineage>
</organism>
<proteinExistence type="predicted"/>
<gene>
    <name evidence="1" type="ORF">IAB03_01900</name>
</gene>
<reference evidence="1" key="2">
    <citation type="journal article" date="2021" name="PeerJ">
        <title>Extensive microbial diversity within the chicken gut microbiome revealed by metagenomics and culture.</title>
        <authorList>
            <person name="Gilroy R."/>
            <person name="Ravi A."/>
            <person name="Getino M."/>
            <person name="Pursley I."/>
            <person name="Horton D.L."/>
            <person name="Alikhan N.F."/>
            <person name="Baker D."/>
            <person name="Gharbi K."/>
            <person name="Hall N."/>
            <person name="Watson M."/>
            <person name="Adriaenssens E.M."/>
            <person name="Foster-Nyarko E."/>
            <person name="Jarju S."/>
            <person name="Secka A."/>
            <person name="Antonio M."/>
            <person name="Oren A."/>
            <person name="Chaudhuri R.R."/>
            <person name="La Ragione R."/>
            <person name="Hildebrand F."/>
            <person name="Pallen M.J."/>
        </authorList>
    </citation>
    <scope>NUCLEOTIDE SEQUENCE</scope>
    <source>
        <strain evidence="1">CHK158-818</strain>
    </source>
</reference>
<dbReference type="AlphaFoldDB" id="A0A9D1SBQ6"/>
<accession>A0A9D1SBQ6</accession>
<dbReference type="InterPro" id="IPR007815">
    <property type="entry name" value="Emycin_Estase"/>
</dbReference>
<name>A0A9D1SBQ6_9BACT</name>
<dbReference type="SUPFAM" id="SSF159501">
    <property type="entry name" value="EreA/ChaN-like"/>
    <property type="match status" value="1"/>
</dbReference>
<reference evidence="1" key="1">
    <citation type="submission" date="2020-10" db="EMBL/GenBank/DDBJ databases">
        <authorList>
            <person name="Gilroy R."/>
        </authorList>
    </citation>
    <scope>NUCLEOTIDE SEQUENCE</scope>
    <source>
        <strain evidence="1">CHK158-818</strain>
    </source>
</reference>